<proteinExistence type="predicted"/>
<feature type="domain" description="AB hydrolase-1" evidence="2">
    <location>
        <begin position="354"/>
        <end position="548"/>
    </location>
</feature>
<feature type="compositionally biased region" description="Basic and acidic residues" evidence="1">
    <location>
        <begin position="640"/>
        <end position="655"/>
    </location>
</feature>
<dbReference type="InterPro" id="IPR029058">
    <property type="entry name" value="AB_hydrolase_fold"/>
</dbReference>
<dbReference type="Pfam" id="PF12697">
    <property type="entry name" value="Abhydrolase_6"/>
    <property type="match status" value="1"/>
</dbReference>
<keyword evidence="4" id="KW-1185">Reference proteome</keyword>
<accession>A0A2X0KTB1</accession>
<dbReference type="SUPFAM" id="SSF53474">
    <property type="entry name" value="alpha/beta-Hydrolases"/>
    <property type="match status" value="1"/>
</dbReference>
<dbReference type="OrthoDB" id="6431331at2759"/>
<feature type="compositionally biased region" description="Gly residues" evidence="1">
    <location>
        <begin position="622"/>
        <end position="632"/>
    </location>
</feature>
<dbReference type="AlphaFoldDB" id="A0A2X0KTB1"/>
<dbReference type="Proteomes" id="UP000249723">
    <property type="component" value="Unassembled WGS sequence"/>
</dbReference>
<dbReference type="PANTHER" id="PTHR37471">
    <property type="entry name" value="UNNAMED PRODUCT"/>
    <property type="match status" value="1"/>
</dbReference>
<dbReference type="EMBL" id="FMWP01000014">
    <property type="protein sequence ID" value="SCZ90364.1"/>
    <property type="molecule type" value="Genomic_DNA"/>
</dbReference>
<feature type="region of interest" description="Disordered" evidence="1">
    <location>
        <begin position="618"/>
        <end position="655"/>
    </location>
</feature>
<evidence type="ECO:0000256" key="1">
    <source>
        <dbReference type="SAM" id="MobiDB-lite"/>
    </source>
</evidence>
<evidence type="ECO:0000313" key="4">
    <source>
        <dbReference type="Proteomes" id="UP000249723"/>
    </source>
</evidence>
<name>A0A2X0KTB1_9BASI</name>
<dbReference type="Gene3D" id="3.40.50.1820">
    <property type="entry name" value="alpha/beta hydrolase"/>
    <property type="match status" value="1"/>
</dbReference>
<dbReference type="PANTHER" id="PTHR37471:SF1">
    <property type="entry name" value="AB HYDROLASE-1 DOMAIN-CONTAINING PROTEIN"/>
    <property type="match status" value="1"/>
</dbReference>
<reference evidence="4" key="1">
    <citation type="submission" date="2016-10" db="EMBL/GenBank/DDBJ databases">
        <authorList>
            <person name="Jeantristanb JTB J.-T."/>
            <person name="Ricardo R."/>
        </authorList>
    </citation>
    <scope>NUCLEOTIDE SEQUENCE [LARGE SCALE GENOMIC DNA]</scope>
</reference>
<evidence type="ECO:0000313" key="3">
    <source>
        <dbReference type="EMBL" id="SCZ90364.1"/>
    </source>
</evidence>
<organism evidence="3 4">
    <name type="scientific">Microbotryum saponariae</name>
    <dbReference type="NCBI Taxonomy" id="289078"/>
    <lineage>
        <taxon>Eukaryota</taxon>
        <taxon>Fungi</taxon>
        <taxon>Dikarya</taxon>
        <taxon>Basidiomycota</taxon>
        <taxon>Pucciniomycotina</taxon>
        <taxon>Microbotryomycetes</taxon>
        <taxon>Microbotryales</taxon>
        <taxon>Microbotryaceae</taxon>
        <taxon>Microbotryum</taxon>
    </lineage>
</organism>
<dbReference type="STRING" id="289078.A0A2X0KTB1"/>
<gene>
    <name evidence="3" type="ORF">BZ3500_MVSOF-1268-A1-R1_CHR1-3G01943</name>
</gene>
<evidence type="ECO:0000259" key="2">
    <source>
        <dbReference type="Pfam" id="PF12697"/>
    </source>
</evidence>
<sequence length="655" mass="74047">MFPDLLVIRIALRILFLVLDSIAPFSLTWTVASIWLWPVHPLVVLWPVDHLDLLLCHDFYLHNIVTGWCFIESIWWFFHTIGRHLVARGYWDLREAKQPLVAEERWRLWVKMLESFPDPWEWLGGAFLAAGARSAPLGMEDPAVTRVRIQDVGRSNIEQFVAHFMFNQKLRLVKPGSIERLEIDAMIKLLEIALGRTRGGEFKFLKGRSPHRVFLVNDQPILTSHHPAIFYVTIWFASEMGNIALWLGGFKYYGPKRSWPFPFFFMRGSRPQLDALHDPSELEAMGRSTNSELANRVGYWFHPGSQQAQQEGLTPILFFHGISGTYGPTPFILYLQYCTGRPVILPEFPYVTMRLSPPSAIRTRVETVAMARRALWRHGFGLANDTSDSVDPTSGDEDDDEDWRRARCVVVGHSLGGGTSGWILRDAPDIVAGMVLLDPMSIVLFAADGPRNFFRTRVRTAGQIFFKYFALERGINHFLSRHLRWTDSVIFGPNPNSALPEEAKRAIVPRMARTEIQVPFDRPNYAQWISACPNGPIPSQVFLSEGDCILNVPGKLVPYLRGSGFEEGKNLFVMPGEHAAVLISPFWCRKIARAVKEVADAGEKVLYELLEEEEKEIAMIGNGSGSGNGNGNGTSSSGLGREKTDEEKRQVEEAQ</sequence>
<protein>
    <submittedName>
        <fullName evidence="3">BZ3500_MvSof-1268-A1-R1_Chr1-3g01943 protein</fullName>
    </submittedName>
</protein>
<dbReference type="InterPro" id="IPR000073">
    <property type="entry name" value="AB_hydrolase_1"/>
</dbReference>